<feature type="transmembrane region" description="Helical" evidence="2">
    <location>
        <begin position="133"/>
        <end position="151"/>
    </location>
</feature>
<dbReference type="Proteomes" id="UP000320011">
    <property type="component" value="Unassembled WGS sequence"/>
</dbReference>
<dbReference type="Pfam" id="PF03779">
    <property type="entry name" value="SPW"/>
    <property type="match status" value="1"/>
</dbReference>
<dbReference type="EMBL" id="VJWX01000761">
    <property type="protein sequence ID" value="TVT16796.1"/>
    <property type="molecule type" value="Genomic_DNA"/>
</dbReference>
<dbReference type="RefSeq" id="WP_144593399.1">
    <property type="nucleotide sequence ID" value="NZ_VJWX01000761.1"/>
</dbReference>
<feature type="transmembrane region" description="Helical" evidence="2">
    <location>
        <begin position="102"/>
        <end position="121"/>
    </location>
</feature>
<feature type="region of interest" description="Disordered" evidence="1">
    <location>
        <begin position="1"/>
        <end position="20"/>
    </location>
</feature>
<accession>A0A557ZXS1</accession>
<dbReference type="InterPro" id="IPR005530">
    <property type="entry name" value="SPW"/>
</dbReference>
<evidence type="ECO:0000256" key="2">
    <source>
        <dbReference type="SAM" id="Phobius"/>
    </source>
</evidence>
<dbReference type="AlphaFoldDB" id="A0A557ZXS1"/>
<organism evidence="4 5">
    <name type="scientific">Amycolatopsis rhizosphaerae</name>
    <dbReference type="NCBI Taxonomy" id="2053003"/>
    <lineage>
        <taxon>Bacteria</taxon>
        <taxon>Bacillati</taxon>
        <taxon>Actinomycetota</taxon>
        <taxon>Actinomycetes</taxon>
        <taxon>Pseudonocardiales</taxon>
        <taxon>Pseudonocardiaceae</taxon>
        <taxon>Amycolatopsis</taxon>
    </lineage>
</organism>
<feature type="transmembrane region" description="Helical" evidence="2">
    <location>
        <begin position="48"/>
        <end position="67"/>
    </location>
</feature>
<keyword evidence="2" id="KW-1133">Transmembrane helix</keyword>
<gene>
    <name evidence="4" type="ORF">FNH05_36540</name>
</gene>
<evidence type="ECO:0000313" key="4">
    <source>
        <dbReference type="EMBL" id="TVT16796.1"/>
    </source>
</evidence>
<sequence>MSRFEEAAMRAHPTTTARTGGTTASWERHLWVGPETEGRLTPSLPSGLALLAAIWLGFAPFALHYRFPTVSGAGDINDVTIALVVASLALFRVVAPRDLPWLSLANATLGLWLVIAPFALHDTGAPLATINDIAVGVVLIALSGSSAVMTYRERRAENRQG</sequence>
<evidence type="ECO:0000259" key="3">
    <source>
        <dbReference type="Pfam" id="PF03779"/>
    </source>
</evidence>
<feature type="transmembrane region" description="Helical" evidence="2">
    <location>
        <begin position="79"/>
        <end position="95"/>
    </location>
</feature>
<keyword evidence="2" id="KW-0472">Membrane</keyword>
<protein>
    <recommendedName>
        <fullName evidence="3">SPW repeat-containing integral membrane domain-containing protein</fullName>
    </recommendedName>
</protein>
<evidence type="ECO:0000256" key="1">
    <source>
        <dbReference type="SAM" id="MobiDB-lite"/>
    </source>
</evidence>
<name>A0A557ZXS1_9PSEU</name>
<keyword evidence="5" id="KW-1185">Reference proteome</keyword>
<proteinExistence type="predicted"/>
<reference evidence="4 5" key="1">
    <citation type="submission" date="2019-07" db="EMBL/GenBank/DDBJ databases">
        <authorList>
            <person name="Duangmal K."/>
            <person name="Teo W.F.A."/>
        </authorList>
    </citation>
    <scope>NUCLEOTIDE SEQUENCE [LARGE SCALE GENOMIC DNA]</scope>
    <source>
        <strain evidence="4 5">TBRC 6029</strain>
    </source>
</reference>
<dbReference type="OrthoDB" id="3693479at2"/>
<keyword evidence="2" id="KW-0812">Transmembrane</keyword>
<comment type="caution">
    <text evidence="4">The sequence shown here is derived from an EMBL/GenBank/DDBJ whole genome shotgun (WGS) entry which is preliminary data.</text>
</comment>
<feature type="domain" description="SPW repeat-containing integral membrane" evidence="3">
    <location>
        <begin position="46"/>
        <end position="143"/>
    </location>
</feature>
<reference evidence="4 5" key="2">
    <citation type="submission" date="2019-08" db="EMBL/GenBank/DDBJ databases">
        <title>Amycolatopsis acidicola sp. nov., isolated from peat swamp forest soil.</title>
        <authorList>
            <person name="Srisuk N."/>
        </authorList>
    </citation>
    <scope>NUCLEOTIDE SEQUENCE [LARGE SCALE GENOMIC DNA]</scope>
    <source>
        <strain evidence="4 5">TBRC 6029</strain>
    </source>
</reference>
<evidence type="ECO:0000313" key="5">
    <source>
        <dbReference type="Proteomes" id="UP000320011"/>
    </source>
</evidence>